<keyword evidence="4" id="KW-0677">Repeat</keyword>
<dbReference type="Gene3D" id="3.10.350.10">
    <property type="entry name" value="LysM domain"/>
    <property type="match status" value="2"/>
</dbReference>
<keyword evidence="2" id="KW-0645">Protease</keyword>
<dbReference type="InterPro" id="IPR051202">
    <property type="entry name" value="Peptidase_C40"/>
</dbReference>
<evidence type="ECO:0000256" key="2">
    <source>
        <dbReference type="ARBA" id="ARBA00022670"/>
    </source>
</evidence>
<evidence type="ECO:0000259" key="8">
    <source>
        <dbReference type="PROSITE" id="PS51935"/>
    </source>
</evidence>
<evidence type="ECO:0000256" key="3">
    <source>
        <dbReference type="ARBA" id="ARBA00022729"/>
    </source>
</evidence>
<dbReference type="SUPFAM" id="SSF54106">
    <property type="entry name" value="LysM domain"/>
    <property type="match status" value="2"/>
</dbReference>
<name>A0A0W8FNL8_9ZZZZ</name>
<dbReference type="InterPro" id="IPR018392">
    <property type="entry name" value="LysM"/>
</dbReference>
<dbReference type="AlphaFoldDB" id="A0A0W8FNL8"/>
<keyword evidence="9" id="KW-0449">Lipoprotein</keyword>
<dbReference type="Gene3D" id="3.90.1720.10">
    <property type="entry name" value="endopeptidase domain like (from Nostoc punctiforme)"/>
    <property type="match status" value="1"/>
</dbReference>
<dbReference type="InterPro" id="IPR038765">
    <property type="entry name" value="Papain-like_cys_pep_sf"/>
</dbReference>
<organism evidence="9">
    <name type="scientific">hydrocarbon metagenome</name>
    <dbReference type="NCBI Taxonomy" id="938273"/>
    <lineage>
        <taxon>unclassified sequences</taxon>
        <taxon>metagenomes</taxon>
        <taxon>ecological metagenomes</taxon>
    </lineage>
</organism>
<feature type="domain" description="LysM" evidence="7">
    <location>
        <begin position="27"/>
        <end position="70"/>
    </location>
</feature>
<accession>A0A0W8FNL8</accession>
<evidence type="ECO:0000256" key="1">
    <source>
        <dbReference type="ARBA" id="ARBA00007074"/>
    </source>
</evidence>
<dbReference type="PROSITE" id="PS51782">
    <property type="entry name" value="LYSM"/>
    <property type="match status" value="2"/>
</dbReference>
<dbReference type="InterPro" id="IPR000064">
    <property type="entry name" value="NLP_P60_dom"/>
</dbReference>
<feature type="domain" description="LysM" evidence="7">
    <location>
        <begin position="87"/>
        <end position="130"/>
    </location>
</feature>
<keyword evidence="5" id="KW-0378">Hydrolase</keyword>
<proteinExistence type="inferred from homology"/>
<protein>
    <submittedName>
        <fullName evidence="9">Lipoprotein spr</fullName>
    </submittedName>
</protein>
<dbReference type="PROSITE" id="PS51935">
    <property type="entry name" value="NLPC_P60"/>
    <property type="match status" value="1"/>
</dbReference>
<dbReference type="GO" id="GO:0008234">
    <property type="term" value="F:cysteine-type peptidase activity"/>
    <property type="evidence" value="ECO:0007669"/>
    <property type="project" value="UniProtKB-KW"/>
</dbReference>
<dbReference type="PANTHER" id="PTHR47053">
    <property type="entry name" value="MUREIN DD-ENDOPEPTIDASE MEPH-RELATED"/>
    <property type="match status" value="1"/>
</dbReference>
<dbReference type="EMBL" id="LNQE01000962">
    <property type="protein sequence ID" value="KUG22503.1"/>
    <property type="molecule type" value="Genomic_DNA"/>
</dbReference>
<evidence type="ECO:0000256" key="4">
    <source>
        <dbReference type="ARBA" id="ARBA00022737"/>
    </source>
</evidence>
<gene>
    <name evidence="9" type="ORF">ASZ90_007726</name>
</gene>
<dbReference type="SUPFAM" id="SSF54001">
    <property type="entry name" value="Cysteine proteinases"/>
    <property type="match status" value="1"/>
</dbReference>
<comment type="similarity">
    <text evidence="1">Belongs to the peptidase C40 family.</text>
</comment>
<comment type="caution">
    <text evidence="9">The sequence shown here is derived from an EMBL/GenBank/DDBJ whole genome shotgun (WGS) entry which is preliminary data.</text>
</comment>
<feature type="domain" description="NlpC/P60" evidence="8">
    <location>
        <begin position="188"/>
        <end position="309"/>
    </location>
</feature>
<evidence type="ECO:0000313" key="9">
    <source>
        <dbReference type="EMBL" id="KUG22503.1"/>
    </source>
</evidence>
<dbReference type="GO" id="GO:0006508">
    <property type="term" value="P:proteolysis"/>
    <property type="evidence" value="ECO:0007669"/>
    <property type="project" value="UniProtKB-KW"/>
</dbReference>
<dbReference type="CDD" id="cd00118">
    <property type="entry name" value="LysM"/>
    <property type="match status" value="2"/>
</dbReference>
<evidence type="ECO:0000256" key="5">
    <source>
        <dbReference type="ARBA" id="ARBA00022801"/>
    </source>
</evidence>
<keyword evidence="3" id="KW-0732">Signal</keyword>
<evidence type="ECO:0000259" key="7">
    <source>
        <dbReference type="PROSITE" id="PS51782"/>
    </source>
</evidence>
<evidence type="ECO:0000256" key="6">
    <source>
        <dbReference type="ARBA" id="ARBA00022807"/>
    </source>
</evidence>
<keyword evidence="6" id="KW-0788">Thiol protease</keyword>
<dbReference type="Pfam" id="PF01476">
    <property type="entry name" value="LysM"/>
    <property type="match status" value="2"/>
</dbReference>
<dbReference type="Pfam" id="PF00877">
    <property type="entry name" value="NLPC_P60"/>
    <property type="match status" value="1"/>
</dbReference>
<dbReference type="SMART" id="SM00257">
    <property type="entry name" value="LysM"/>
    <property type="match status" value="2"/>
</dbReference>
<dbReference type="PANTHER" id="PTHR47053:SF4">
    <property type="entry name" value="ENDOPEPTIDASE LYTE-RELATED"/>
    <property type="match status" value="1"/>
</dbReference>
<dbReference type="InterPro" id="IPR036779">
    <property type="entry name" value="LysM_dom_sf"/>
</dbReference>
<reference evidence="9" key="1">
    <citation type="journal article" date="2015" name="Proc. Natl. Acad. Sci. U.S.A.">
        <title>Networks of energetic and metabolic interactions define dynamics in microbial communities.</title>
        <authorList>
            <person name="Embree M."/>
            <person name="Liu J.K."/>
            <person name="Al-Bassam M.M."/>
            <person name="Zengler K."/>
        </authorList>
    </citation>
    <scope>NUCLEOTIDE SEQUENCE</scope>
</reference>
<sequence>MKRQIFAFSGLFVLILFLSFSSNAFASQYKVKNGDTLYSISKKFGVSIDQIKETNNLKKSRIRKNQILNISTKKSPKSIVKAKAKPAYYTVRKGDTLFKIAKKTHQPMKKIMALNHVNSKSLRVGQKLALAKPVYEPEETTITNKNEELEEDDSSDILSEDGDQDVLNLDQQNEQNRKEELLGKWNSPDEVQLFVKVATGFIGAPYRFGGSTLKGIDCSSFVQKIYRIFDVTLPRNAAQQSKVGINITRENLTEGDLVFFHTNRSLGHVGIYIGNNEFVHASSKSKVVRIDSLDTPYYQKRFQRAVRVKGLDNNGA</sequence>